<proteinExistence type="predicted"/>
<dbReference type="EMBL" id="CP000133">
    <property type="protein sequence ID" value="ABC90303.1"/>
    <property type="molecule type" value="Genomic_DNA"/>
</dbReference>
<evidence type="ECO:0000313" key="2">
    <source>
        <dbReference type="EMBL" id="ABC90303.1"/>
    </source>
</evidence>
<organism evidence="2 3">
    <name type="scientific">Rhizobium etli (strain ATCC 51251 / DSM 11541 / JCM 21823 / NBRC 15573 / CFN 42)</name>
    <dbReference type="NCBI Taxonomy" id="347834"/>
    <lineage>
        <taxon>Bacteria</taxon>
        <taxon>Pseudomonadati</taxon>
        <taxon>Pseudomonadota</taxon>
        <taxon>Alphaproteobacteria</taxon>
        <taxon>Hyphomicrobiales</taxon>
        <taxon>Rhizobiaceae</taxon>
        <taxon>Rhizobium/Agrobacterium group</taxon>
        <taxon>Rhizobium</taxon>
    </lineage>
</organism>
<dbReference type="AlphaFoldDB" id="Q2KA33"/>
<accession>Q2KA33</accession>
<evidence type="ECO:0000256" key="1">
    <source>
        <dbReference type="SAM" id="MobiDB-lite"/>
    </source>
</evidence>
<dbReference type="KEGG" id="ret:RHE_CH01500"/>
<dbReference type="eggNOG" id="ENOG50312GK">
    <property type="taxonomic scope" value="Bacteria"/>
</dbReference>
<dbReference type="Proteomes" id="UP000001936">
    <property type="component" value="Chromosome"/>
</dbReference>
<evidence type="ECO:0000313" key="3">
    <source>
        <dbReference type="Proteomes" id="UP000001936"/>
    </source>
</evidence>
<reference evidence="2 3" key="1">
    <citation type="journal article" date="2006" name="Proc. Natl. Acad. Sci. U.S.A.">
        <title>The partitioned Rhizobium etli genome: genetic and metabolic redundancy in seven interacting replicons.</title>
        <authorList>
            <person name="Gonzalez V."/>
            <person name="Santamaria R.I."/>
            <person name="Bustos P."/>
            <person name="Hernandez-Gonzalez I."/>
            <person name="Medrano-Soto A."/>
            <person name="Moreno-Hagelsieb G."/>
            <person name="Janga S.C."/>
            <person name="Ramirez M.A."/>
            <person name="Jimenez-Jacinto V."/>
            <person name="Collado-Vides J."/>
            <person name="Davila G."/>
        </authorList>
    </citation>
    <scope>NUCLEOTIDE SEQUENCE [LARGE SCALE GENOMIC DNA]</scope>
    <source>
        <strain evidence="3">ATCC 51251 / DSM 11541 / JCM 21823 / NBRC 15573 / CFN 42</strain>
    </source>
</reference>
<gene>
    <name evidence="2" type="ordered locus">RHE_CH01500</name>
</gene>
<name>Q2KA33_RHIEC</name>
<dbReference type="HOGENOM" id="CLU_1234197_0_0_5"/>
<feature type="region of interest" description="Disordered" evidence="1">
    <location>
        <begin position="1"/>
        <end position="28"/>
    </location>
</feature>
<feature type="compositionally biased region" description="Low complexity" evidence="1">
    <location>
        <begin position="1"/>
        <end position="17"/>
    </location>
</feature>
<keyword evidence="3" id="KW-1185">Reference proteome</keyword>
<protein>
    <submittedName>
        <fullName evidence="2">Uncharacterized protein</fullName>
    </submittedName>
</protein>
<sequence length="224" mass="24171">MATRLRPPTPISRLSSSPSPPTRWRKKARPASCGIPACRSTGSLQLLLFQFPAERFDDMRPALPCFLLVCGPFGAHFVGQCQAAAAAERLDVDFDAIAIVIVILDRKAEDHASRALQFQEDALVKSIAGRTAVDDEETAPDARIDVGTDDMTIIGRKQETAGNFGVEPGVVNDSGRRLVGVANMQFDGAGGHRFSSGRGTCAFPKRNEPQPFRPPTQPAFSSFC</sequence>